<gene>
    <name evidence="2" type="ORF">ABIC99_002751</name>
    <name evidence="3" type="ORF">EWH46_13495</name>
</gene>
<dbReference type="Proteomes" id="UP001549111">
    <property type="component" value="Unassembled WGS sequence"/>
</dbReference>
<dbReference type="EMBL" id="JBEPLS010000011">
    <property type="protein sequence ID" value="MET3604926.1"/>
    <property type="molecule type" value="Genomic_DNA"/>
</dbReference>
<evidence type="ECO:0000256" key="1">
    <source>
        <dbReference type="SAM" id="SignalP"/>
    </source>
</evidence>
<evidence type="ECO:0000313" key="2">
    <source>
        <dbReference type="EMBL" id="MET3604926.1"/>
    </source>
</evidence>
<evidence type="ECO:0000313" key="5">
    <source>
        <dbReference type="Proteomes" id="UP001549111"/>
    </source>
</evidence>
<reference evidence="3 4" key="1">
    <citation type="submission" date="2019-02" db="EMBL/GenBank/DDBJ databases">
        <title>Complete Genome Sequence and Methylome Analysis of Sphaerotilus natans subsp. sulfidivorans D-507.</title>
        <authorList>
            <person name="Fomenkov A."/>
            <person name="Gridneva E."/>
            <person name="Smolyakov D."/>
            <person name="Dubinina G."/>
            <person name="Vincze T."/>
            <person name="Grabovich M."/>
            <person name="Roberts R.J."/>
        </authorList>
    </citation>
    <scope>NUCLEOTIDE SEQUENCE [LARGE SCALE GENOMIC DNA]</scope>
    <source>
        <strain evidence="3 4">D-507</strain>
    </source>
</reference>
<name>A0A5C1Q2B1_9BURK</name>
<dbReference type="AlphaFoldDB" id="A0A5C1Q2B1"/>
<protein>
    <submittedName>
        <fullName evidence="3">Uncharacterized protein</fullName>
    </submittedName>
</protein>
<accession>A0A5C1Q2B1</accession>
<keyword evidence="5" id="KW-1185">Reference proteome</keyword>
<dbReference type="OrthoDB" id="9154310at2"/>
<organism evidence="3 4">
    <name type="scientific">Sphaerotilus sulfidivorans</name>
    <dbReference type="NCBI Taxonomy" id="639200"/>
    <lineage>
        <taxon>Bacteria</taxon>
        <taxon>Pseudomonadati</taxon>
        <taxon>Pseudomonadota</taxon>
        <taxon>Betaproteobacteria</taxon>
        <taxon>Burkholderiales</taxon>
        <taxon>Sphaerotilaceae</taxon>
        <taxon>Sphaerotilus</taxon>
    </lineage>
</organism>
<keyword evidence="1" id="KW-0732">Signal</keyword>
<reference evidence="2 5" key="2">
    <citation type="submission" date="2024-06" db="EMBL/GenBank/DDBJ databases">
        <title>Genomic Encyclopedia of Type Strains, Phase IV (KMG-IV): sequencing the most valuable type-strain genomes for metagenomic binning, comparative biology and taxonomic classification.</title>
        <authorList>
            <person name="Goeker M."/>
        </authorList>
    </citation>
    <scope>NUCLEOTIDE SEQUENCE [LARGE SCALE GENOMIC DNA]</scope>
    <source>
        <strain evidence="2 5">D-501</strain>
    </source>
</reference>
<dbReference type="RefSeq" id="WP_149504355.1">
    <property type="nucleotide sequence ID" value="NZ_CP035708.1"/>
</dbReference>
<evidence type="ECO:0000313" key="3">
    <source>
        <dbReference type="EMBL" id="QEN01687.1"/>
    </source>
</evidence>
<dbReference type="Proteomes" id="UP000323522">
    <property type="component" value="Chromosome"/>
</dbReference>
<dbReference type="KEGG" id="snn:EWH46_13495"/>
<proteinExistence type="predicted"/>
<feature type="signal peptide" evidence="1">
    <location>
        <begin position="1"/>
        <end position="33"/>
    </location>
</feature>
<sequence length="188" mass="20326">MFPPVSCLSRLRRCRAVLLLAGAGLLCGGCAPALDWRDVAVADGLVIQFPCRPERAERAVRLLERSVPARMSSCDAGGLGWSVTLFEIDEPARVSETLRHLRSRLAANLQAEESLAQEATGPGLTPQQEARRLLLSGRGADARAVEAEVLIAARGLQVLQVVAITRGEPVSRWRDRAQEFIGSLRPAP</sequence>
<dbReference type="EMBL" id="CP035708">
    <property type="protein sequence ID" value="QEN01687.1"/>
    <property type="molecule type" value="Genomic_DNA"/>
</dbReference>
<feature type="chain" id="PRO_5044618805" evidence="1">
    <location>
        <begin position="34"/>
        <end position="188"/>
    </location>
</feature>
<evidence type="ECO:0000313" key="4">
    <source>
        <dbReference type="Proteomes" id="UP000323522"/>
    </source>
</evidence>